<dbReference type="RefSeq" id="WP_152232558.1">
    <property type="nucleotide sequence ID" value="NZ_BAAAOT010000035.1"/>
</dbReference>
<dbReference type="EMBL" id="WHPD01003041">
    <property type="protein sequence ID" value="MPV89803.1"/>
    <property type="molecule type" value="Genomic_DNA"/>
</dbReference>
<dbReference type="Gene3D" id="3.30.565.10">
    <property type="entry name" value="Histidine kinase-like ATPase, C-terminal domain"/>
    <property type="match status" value="1"/>
</dbReference>
<dbReference type="GO" id="GO:0000160">
    <property type="term" value="P:phosphorelay signal transduction system"/>
    <property type="evidence" value="ECO:0007669"/>
    <property type="project" value="UniProtKB-KW"/>
</dbReference>
<dbReference type="InterPro" id="IPR036890">
    <property type="entry name" value="HATPase_C_sf"/>
</dbReference>
<organism evidence="8 9">
    <name type="scientific">Georgenia ruanii</name>
    <dbReference type="NCBI Taxonomy" id="348442"/>
    <lineage>
        <taxon>Bacteria</taxon>
        <taxon>Bacillati</taxon>
        <taxon>Actinomycetota</taxon>
        <taxon>Actinomycetes</taxon>
        <taxon>Micrococcales</taxon>
        <taxon>Bogoriellaceae</taxon>
        <taxon>Georgenia</taxon>
    </lineage>
</organism>
<evidence type="ECO:0000256" key="6">
    <source>
        <dbReference type="SAM" id="MobiDB-lite"/>
    </source>
</evidence>
<sequence>MLAETDRLDRLVADLLLLARADDHAHTLRREDVDLDDLLLDDARRLRAAGVEVSVHAPPVRVTGDGPGLHRAIRNLTDNAVLHGGRHVTLSLRPDGPVAVVEVADDGEGIPSAMRDRVFDRFVRLDDSRERSAGGTGLGLPIAREIARAHGGDLRVGESAVGTRMVLTLPRDTPAESGPVTPAGRQARPRPAIGS</sequence>
<dbReference type="PANTHER" id="PTHR43711">
    <property type="entry name" value="TWO-COMPONENT HISTIDINE KINASE"/>
    <property type="match status" value="1"/>
</dbReference>
<keyword evidence="4" id="KW-0418">Kinase</keyword>
<dbReference type="AlphaFoldDB" id="A0A7J9UZR3"/>
<evidence type="ECO:0000259" key="7">
    <source>
        <dbReference type="PROSITE" id="PS50109"/>
    </source>
</evidence>
<proteinExistence type="predicted"/>
<protein>
    <recommendedName>
        <fullName evidence="2">histidine kinase</fullName>
        <ecNumber evidence="2">2.7.13.3</ecNumber>
    </recommendedName>
</protein>
<evidence type="ECO:0000313" key="9">
    <source>
        <dbReference type="Proteomes" id="UP000429644"/>
    </source>
</evidence>
<gene>
    <name evidence="8" type="ORF">GB882_14095</name>
</gene>
<comment type="caution">
    <text evidence="8">The sequence shown here is derived from an EMBL/GenBank/DDBJ whole genome shotgun (WGS) entry which is preliminary data.</text>
</comment>
<dbReference type="PROSITE" id="PS50109">
    <property type="entry name" value="HIS_KIN"/>
    <property type="match status" value="1"/>
</dbReference>
<keyword evidence="5" id="KW-0902">Two-component regulatory system</keyword>
<dbReference type="GO" id="GO:0004673">
    <property type="term" value="F:protein histidine kinase activity"/>
    <property type="evidence" value="ECO:0007669"/>
    <property type="project" value="UniProtKB-EC"/>
</dbReference>
<dbReference type="PRINTS" id="PR00344">
    <property type="entry name" value="BCTRLSENSOR"/>
</dbReference>
<dbReference type="InterPro" id="IPR004358">
    <property type="entry name" value="Sig_transdc_His_kin-like_C"/>
</dbReference>
<comment type="catalytic activity">
    <reaction evidence="1">
        <text>ATP + protein L-histidine = ADP + protein N-phospho-L-histidine.</text>
        <dbReference type="EC" id="2.7.13.3"/>
    </reaction>
</comment>
<dbReference type="CDD" id="cd00075">
    <property type="entry name" value="HATPase"/>
    <property type="match status" value="1"/>
</dbReference>
<keyword evidence="3" id="KW-0808">Transferase</keyword>
<name>A0A7J9UZR3_9MICO</name>
<dbReference type="InterPro" id="IPR050736">
    <property type="entry name" value="Sensor_HK_Regulatory"/>
</dbReference>
<dbReference type="SMART" id="SM00387">
    <property type="entry name" value="HATPase_c"/>
    <property type="match status" value="1"/>
</dbReference>
<dbReference type="InterPro" id="IPR005467">
    <property type="entry name" value="His_kinase_dom"/>
</dbReference>
<evidence type="ECO:0000256" key="2">
    <source>
        <dbReference type="ARBA" id="ARBA00012438"/>
    </source>
</evidence>
<accession>A0A7J9UZR3</accession>
<keyword evidence="9" id="KW-1185">Reference proteome</keyword>
<dbReference type="Pfam" id="PF02518">
    <property type="entry name" value="HATPase_c"/>
    <property type="match status" value="1"/>
</dbReference>
<evidence type="ECO:0000256" key="3">
    <source>
        <dbReference type="ARBA" id="ARBA00022679"/>
    </source>
</evidence>
<dbReference type="PANTHER" id="PTHR43711:SF1">
    <property type="entry name" value="HISTIDINE KINASE 1"/>
    <property type="match status" value="1"/>
</dbReference>
<feature type="region of interest" description="Disordered" evidence="6">
    <location>
        <begin position="169"/>
        <end position="195"/>
    </location>
</feature>
<dbReference type="Proteomes" id="UP000429644">
    <property type="component" value="Unassembled WGS sequence"/>
</dbReference>
<dbReference type="OrthoDB" id="9786919at2"/>
<feature type="domain" description="Histidine kinase" evidence="7">
    <location>
        <begin position="1"/>
        <end position="173"/>
    </location>
</feature>
<evidence type="ECO:0000256" key="5">
    <source>
        <dbReference type="ARBA" id="ARBA00023012"/>
    </source>
</evidence>
<dbReference type="InterPro" id="IPR003594">
    <property type="entry name" value="HATPase_dom"/>
</dbReference>
<evidence type="ECO:0000313" key="8">
    <source>
        <dbReference type="EMBL" id="MPV89803.1"/>
    </source>
</evidence>
<reference evidence="8 9" key="1">
    <citation type="submission" date="2019-10" db="EMBL/GenBank/DDBJ databases">
        <title>Georgenia wutianyii sp. nov. and Georgenia yuyongxinii sp. nov. isolated from plateau pika (Ochotona curzoniae) in the Qinghai-Tibet plateau of China.</title>
        <authorList>
            <person name="Tian Z."/>
        </authorList>
    </citation>
    <scope>NUCLEOTIDE SEQUENCE [LARGE SCALE GENOMIC DNA]</scope>
    <source>
        <strain evidence="8 9">JCM 15130</strain>
    </source>
</reference>
<evidence type="ECO:0000256" key="1">
    <source>
        <dbReference type="ARBA" id="ARBA00000085"/>
    </source>
</evidence>
<dbReference type="SUPFAM" id="SSF55874">
    <property type="entry name" value="ATPase domain of HSP90 chaperone/DNA topoisomerase II/histidine kinase"/>
    <property type="match status" value="1"/>
</dbReference>
<dbReference type="EC" id="2.7.13.3" evidence="2"/>
<evidence type="ECO:0000256" key="4">
    <source>
        <dbReference type="ARBA" id="ARBA00022777"/>
    </source>
</evidence>